<keyword evidence="1" id="KW-0812">Transmembrane</keyword>
<proteinExistence type="predicted"/>
<dbReference type="AlphaFoldDB" id="A0A6J4TAI6"/>
<reference evidence="2" key="1">
    <citation type="submission" date="2020-02" db="EMBL/GenBank/DDBJ databases">
        <authorList>
            <person name="Meier V. D."/>
        </authorList>
    </citation>
    <scope>NUCLEOTIDE SEQUENCE</scope>
    <source>
        <strain evidence="2">AVDCRST_MAG85</strain>
    </source>
</reference>
<dbReference type="EMBL" id="CADCVT010000298">
    <property type="protein sequence ID" value="CAA9517833.1"/>
    <property type="molecule type" value="Genomic_DNA"/>
</dbReference>
<feature type="transmembrane region" description="Helical" evidence="1">
    <location>
        <begin position="6"/>
        <end position="39"/>
    </location>
</feature>
<evidence type="ECO:0000313" key="2">
    <source>
        <dbReference type="EMBL" id="CAA9517833.1"/>
    </source>
</evidence>
<name>A0A6J4TAI6_9ACTN</name>
<protein>
    <submittedName>
        <fullName evidence="2">Uncharacterized protein</fullName>
    </submittedName>
</protein>
<sequence length="55" mass="5435">MIGILIAVVVAALVYFLCVALGLPAIVGIVAAILVLLAGIPSGGFGMGRGRTGRI</sequence>
<evidence type="ECO:0000256" key="1">
    <source>
        <dbReference type="SAM" id="Phobius"/>
    </source>
</evidence>
<organism evidence="2">
    <name type="scientific">uncultured Solirubrobacteraceae bacterium</name>
    <dbReference type="NCBI Taxonomy" id="1162706"/>
    <lineage>
        <taxon>Bacteria</taxon>
        <taxon>Bacillati</taxon>
        <taxon>Actinomycetota</taxon>
        <taxon>Thermoleophilia</taxon>
        <taxon>Solirubrobacterales</taxon>
        <taxon>Solirubrobacteraceae</taxon>
        <taxon>environmental samples</taxon>
    </lineage>
</organism>
<keyword evidence="1" id="KW-0472">Membrane</keyword>
<keyword evidence="1" id="KW-1133">Transmembrane helix</keyword>
<accession>A0A6J4TAI6</accession>
<gene>
    <name evidence="2" type="ORF">AVDCRST_MAG85-2722</name>
</gene>